<organism evidence="2">
    <name type="scientific">marine metagenome</name>
    <dbReference type="NCBI Taxonomy" id="408172"/>
    <lineage>
        <taxon>unclassified sequences</taxon>
        <taxon>metagenomes</taxon>
        <taxon>ecological metagenomes</taxon>
    </lineage>
</organism>
<feature type="compositionally biased region" description="Low complexity" evidence="1">
    <location>
        <begin position="69"/>
        <end position="88"/>
    </location>
</feature>
<evidence type="ECO:0000313" key="2">
    <source>
        <dbReference type="EMBL" id="SVD23331.1"/>
    </source>
</evidence>
<feature type="non-terminal residue" evidence="2">
    <location>
        <position position="95"/>
    </location>
</feature>
<dbReference type="EMBL" id="UINC01137783">
    <property type="protein sequence ID" value="SVD23331.1"/>
    <property type="molecule type" value="Genomic_DNA"/>
</dbReference>
<sequence>GKGAPRDSRRPADQQRIPFRQESRTPAGGPVHQRRRGQSVEIRNEARHDHRSCRRTAAPRPGPVAVSARWCRCPPGYGRRPGGQRAAGNQPERRM</sequence>
<proteinExistence type="predicted"/>
<evidence type="ECO:0000256" key="1">
    <source>
        <dbReference type="SAM" id="MobiDB-lite"/>
    </source>
</evidence>
<feature type="compositionally biased region" description="Basic and acidic residues" evidence="1">
    <location>
        <begin position="1"/>
        <end position="23"/>
    </location>
</feature>
<reference evidence="2" key="1">
    <citation type="submission" date="2018-05" db="EMBL/GenBank/DDBJ databases">
        <authorList>
            <person name="Lanie J.A."/>
            <person name="Ng W.-L."/>
            <person name="Kazmierczak K.M."/>
            <person name="Andrzejewski T.M."/>
            <person name="Davidsen T.M."/>
            <person name="Wayne K.J."/>
            <person name="Tettelin H."/>
            <person name="Glass J.I."/>
            <person name="Rusch D."/>
            <person name="Podicherti R."/>
            <person name="Tsui H.-C.T."/>
            <person name="Winkler M.E."/>
        </authorList>
    </citation>
    <scope>NUCLEOTIDE SEQUENCE</scope>
</reference>
<protein>
    <submittedName>
        <fullName evidence="2">Uncharacterized protein</fullName>
    </submittedName>
</protein>
<accession>A0A382TPC1</accession>
<name>A0A382TPC1_9ZZZZ</name>
<feature type="region of interest" description="Disordered" evidence="1">
    <location>
        <begin position="1"/>
        <end position="95"/>
    </location>
</feature>
<dbReference type="AlphaFoldDB" id="A0A382TPC1"/>
<feature type="non-terminal residue" evidence="2">
    <location>
        <position position="1"/>
    </location>
</feature>
<gene>
    <name evidence="2" type="ORF">METZ01_LOCUS376185</name>
</gene>